<evidence type="ECO:0000313" key="7">
    <source>
        <dbReference type="EMBL" id="HIV24198.1"/>
    </source>
</evidence>
<evidence type="ECO:0000313" key="8">
    <source>
        <dbReference type="Proteomes" id="UP000824169"/>
    </source>
</evidence>
<accession>A0A9D1P034</accession>
<evidence type="ECO:0000256" key="2">
    <source>
        <dbReference type="ARBA" id="ARBA00022670"/>
    </source>
</evidence>
<dbReference type="CDD" id="cd16332">
    <property type="entry name" value="Prp-like"/>
    <property type="match status" value="1"/>
</dbReference>
<dbReference type="Proteomes" id="UP000824169">
    <property type="component" value="Unassembled WGS sequence"/>
</dbReference>
<name>A0A9D1P034_9FIRM</name>
<protein>
    <recommendedName>
        <fullName evidence="6">Ribosomal processing cysteine protease Prp</fullName>
    </recommendedName>
</protein>
<organism evidence="7 8">
    <name type="scientific">Candidatus Scatomonas pullistercoris</name>
    <dbReference type="NCBI Taxonomy" id="2840920"/>
    <lineage>
        <taxon>Bacteria</taxon>
        <taxon>Bacillati</taxon>
        <taxon>Bacillota</taxon>
        <taxon>Clostridia</taxon>
        <taxon>Lachnospirales</taxon>
        <taxon>Lachnospiraceae</taxon>
        <taxon>Lachnospiraceae incertae sedis</taxon>
        <taxon>Candidatus Scatomonas</taxon>
    </lineage>
</organism>
<evidence type="ECO:0000256" key="1">
    <source>
        <dbReference type="ARBA" id="ARBA00022517"/>
    </source>
</evidence>
<dbReference type="PANTHER" id="PTHR39178:SF1">
    <property type="entry name" value="RIBOSOMAL-PROCESSING CYSTEINE PROTEASE PRP"/>
    <property type="match status" value="1"/>
</dbReference>
<dbReference type="SUPFAM" id="SSF118010">
    <property type="entry name" value="TM1457-like"/>
    <property type="match status" value="1"/>
</dbReference>
<evidence type="ECO:0000256" key="5">
    <source>
        <dbReference type="ARBA" id="ARBA00044503"/>
    </source>
</evidence>
<dbReference type="EMBL" id="DVOO01000002">
    <property type="protein sequence ID" value="HIV24198.1"/>
    <property type="molecule type" value="Genomic_DNA"/>
</dbReference>
<gene>
    <name evidence="7" type="ORF">IAB71_00160</name>
</gene>
<comment type="caution">
    <text evidence="7">The sequence shown here is derived from an EMBL/GenBank/DDBJ whole genome shotgun (WGS) entry which is preliminary data.</text>
</comment>
<dbReference type="Gene3D" id="3.30.70.1490">
    <property type="entry name" value="Cysteine protease Prp"/>
    <property type="match status" value="1"/>
</dbReference>
<evidence type="ECO:0000256" key="4">
    <source>
        <dbReference type="ARBA" id="ARBA00022807"/>
    </source>
</evidence>
<sequence length="110" mass="12178">MTKVTFYQNQEGQFTGFTAEGHSGYARAGEDIVCAAVSALVINTVNSIERLTEDACTVESDEERGFISFRLPEGCSRETEILLRSLALGLSEIESDETNQDYVDIIFEEV</sequence>
<keyword evidence="3" id="KW-0378">Hydrolase</keyword>
<reference evidence="7" key="2">
    <citation type="journal article" date="2021" name="PeerJ">
        <title>Extensive microbial diversity within the chicken gut microbiome revealed by metagenomics and culture.</title>
        <authorList>
            <person name="Gilroy R."/>
            <person name="Ravi A."/>
            <person name="Getino M."/>
            <person name="Pursley I."/>
            <person name="Horton D.L."/>
            <person name="Alikhan N.F."/>
            <person name="Baker D."/>
            <person name="Gharbi K."/>
            <person name="Hall N."/>
            <person name="Watson M."/>
            <person name="Adriaenssens E.M."/>
            <person name="Foster-Nyarko E."/>
            <person name="Jarju S."/>
            <person name="Secka A."/>
            <person name="Antonio M."/>
            <person name="Oren A."/>
            <person name="Chaudhuri R.R."/>
            <person name="La Ragione R."/>
            <person name="Hildebrand F."/>
            <person name="Pallen M.J."/>
        </authorList>
    </citation>
    <scope>NUCLEOTIDE SEQUENCE</scope>
    <source>
        <strain evidence="7">CHK188-20938</strain>
    </source>
</reference>
<keyword evidence="2 7" id="KW-0645">Protease</keyword>
<dbReference type="Pfam" id="PF04327">
    <property type="entry name" value="Peptidase_Prp"/>
    <property type="match status" value="1"/>
</dbReference>
<dbReference type="GO" id="GO:0006508">
    <property type="term" value="P:proteolysis"/>
    <property type="evidence" value="ECO:0007669"/>
    <property type="project" value="UniProtKB-KW"/>
</dbReference>
<reference evidence="7" key="1">
    <citation type="submission" date="2020-10" db="EMBL/GenBank/DDBJ databases">
        <authorList>
            <person name="Gilroy R."/>
        </authorList>
    </citation>
    <scope>NUCLEOTIDE SEQUENCE</scope>
    <source>
        <strain evidence="7">CHK188-20938</strain>
    </source>
</reference>
<proteinExistence type="inferred from homology"/>
<dbReference type="AlphaFoldDB" id="A0A9D1P034"/>
<dbReference type="PANTHER" id="PTHR39178">
    <property type="entry name" value="HYPOTHETICAL RIBOSOME-ASSOCIATED PROTEIN"/>
    <property type="match status" value="1"/>
</dbReference>
<dbReference type="GO" id="GO:0042254">
    <property type="term" value="P:ribosome biogenesis"/>
    <property type="evidence" value="ECO:0007669"/>
    <property type="project" value="UniProtKB-KW"/>
</dbReference>
<dbReference type="InterPro" id="IPR036764">
    <property type="entry name" value="Peptidase_Prp_sf"/>
</dbReference>
<evidence type="ECO:0000256" key="6">
    <source>
        <dbReference type="ARBA" id="ARBA00044538"/>
    </source>
</evidence>
<keyword evidence="4" id="KW-0788">Thiol protease</keyword>
<dbReference type="InterPro" id="IPR007422">
    <property type="entry name" value="Peptidase_Prp"/>
</dbReference>
<comment type="similarity">
    <text evidence="5">Belongs to the Prp family.</text>
</comment>
<evidence type="ECO:0000256" key="3">
    <source>
        <dbReference type="ARBA" id="ARBA00022801"/>
    </source>
</evidence>
<keyword evidence="1" id="KW-0690">Ribosome biogenesis</keyword>
<dbReference type="GO" id="GO:0008234">
    <property type="term" value="F:cysteine-type peptidase activity"/>
    <property type="evidence" value="ECO:0007669"/>
    <property type="project" value="UniProtKB-KW"/>
</dbReference>